<comment type="similarity">
    <text evidence="3">Belongs to the multi antimicrobial extrusion (MATE) (TC 2.A.66.1) family.</text>
</comment>
<dbReference type="PIRSF" id="PIRSF006603">
    <property type="entry name" value="DinF"/>
    <property type="match status" value="1"/>
</dbReference>
<keyword evidence="7" id="KW-1003">Cell membrane</keyword>
<gene>
    <name evidence="14" type="ORF">IO98_21975</name>
</gene>
<evidence type="ECO:0000256" key="3">
    <source>
        <dbReference type="ARBA" id="ARBA00010199"/>
    </source>
</evidence>
<feature type="transmembrane region" description="Helical" evidence="13">
    <location>
        <begin position="166"/>
        <end position="185"/>
    </location>
</feature>
<dbReference type="GO" id="GO:0015297">
    <property type="term" value="F:antiporter activity"/>
    <property type="evidence" value="ECO:0007669"/>
    <property type="project" value="UniProtKB-KW"/>
</dbReference>
<feature type="transmembrane region" description="Helical" evidence="13">
    <location>
        <begin position="387"/>
        <end position="408"/>
    </location>
</feature>
<keyword evidence="11 13" id="KW-0472">Membrane</keyword>
<dbReference type="EMBL" id="JPME01000039">
    <property type="protein sequence ID" value="KEZ86900.1"/>
    <property type="molecule type" value="Genomic_DNA"/>
</dbReference>
<feature type="transmembrane region" description="Helical" evidence="13">
    <location>
        <begin position="138"/>
        <end position="159"/>
    </location>
</feature>
<evidence type="ECO:0000313" key="14">
    <source>
        <dbReference type="EMBL" id="KEZ86900.1"/>
    </source>
</evidence>
<dbReference type="CDD" id="cd13138">
    <property type="entry name" value="MATE_yoeA_like"/>
    <property type="match status" value="1"/>
</dbReference>
<evidence type="ECO:0000256" key="2">
    <source>
        <dbReference type="ARBA" id="ARBA00004651"/>
    </source>
</evidence>
<dbReference type="PANTHER" id="PTHR43298:SF2">
    <property type="entry name" value="FMN_FAD EXPORTER YEEO-RELATED"/>
    <property type="match status" value="1"/>
</dbReference>
<feature type="transmembrane region" description="Helical" evidence="13">
    <location>
        <begin position="12"/>
        <end position="32"/>
    </location>
</feature>
<evidence type="ECO:0000256" key="5">
    <source>
        <dbReference type="ARBA" id="ARBA00022448"/>
    </source>
</evidence>
<dbReference type="Proteomes" id="UP000028525">
    <property type="component" value="Unassembled WGS sequence"/>
</dbReference>
<dbReference type="InterPro" id="IPR050222">
    <property type="entry name" value="MATE_MdtK"/>
</dbReference>
<evidence type="ECO:0000256" key="6">
    <source>
        <dbReference type="ARBA" id="ARBA00022449"/>
    </source>
</evidence>
<dbReference type="GO" id="GO:0042910">
    <property type="term" value="F:xenobiotic transmembrane transporter activity"/>
    <property type="evidence" value="ECO:0007669"/>
    <property type="project" value="InterPro"/>
</dbReference>
<dbReference type="OrthoDB" id="9776324at2"/>
<dbReference type="InterPro" id="IPR002528">
    <property type="entry name" value="MATE_fam"/>
</dbReference>
<reference evidence="14 15" key="1">
    <citation type="submission" date="2014-07" db="EMBL/GenBank/DDBJ databases">
        <title>Draft genome of Clostridium celerecrescens 152B isolated from sediments associated with methane hydrate from Krishna Godavari basin.</title>
        <authorList>
            <person name="Honkalas V.S."/>
            <person name="Dabir A.P."/>
            <person name="Arora P."/>
            <person name="Dhakephalkar P.K."/>
        </authorList>
    </citation>
    <scope>NUCLEOTIDE SEQUENCE [LARGE SCALE GENOMIC DNA]</scope>
    <source>
        <strain evidence="14 15">152B</strain>
    </source>
</reference>
<evidence type="ECO:0000256" key="7">
    <source>
        <dbReference type="ARBA" id="ARBA00022475"/>
    </source>
</evidence>
<keyword evidence="5" id="KW-0813">Transport</keyword>
<evidence type="ECO:0000256" key="4">
    <source>
        <dbReference type="ARBA" id="ARBA00020268"/>
    </source>
</evidence>
<evidence type="ECO:0000256" key="1">
    <source>
        <dbReference type="ARBA" id="ARBA00003408"/>
    </source>
</evidence>
<organism evidence="14 15">
    <name type="scientific">Lacrimispora celerecrescens</name>
    <dbReference type="NCBI Taxonomy" id="29354"/>
    <lineage>
        <taxon>Bacteria</taxon>
        <taxon>Bacillati</taxon>
        <taxon>Bacillota</taxon>
        <taxon>Clostridia</taxon>
        <taxon>Lachnospirales</taxon>
        <taxon>Lachnospiraceae</taxon>
        <taxon>Lacrimispora</taxon>
    </lineage>
</organism>
<name>A0A084JD66_9FIRM</name>
<evidence type="ECO:0000256" key="9">
    <source>
        <dbReference type="ARBA" id="ARBA00022989"/>
    </source>
</evidence>
<evidence type="ECO:0000256" key="11">
    <source>
        <dbReference type="ARBA" id="ARBA00023136"/>
    </source>
</evidence>
<dbReference type="InterPro" id="IPR048279">
    <property type="entry name" value="MdtK-like"/>
</dbReference>
<feature type="transmembrane region" description="Helical" evidence="13">
    <location>
        <begin position="191"/>
        <end position="214"/>
    </location>
</feature>
<keyword evidence="9 13" id="KW-1133">Transmembrane helix</keyword>
<feature type="transmembrane region" description="Helical" evidence="13">
    <location>
        <begin position="97"/>
        <end position="118"/>
    </location>
</feature>
<dbReference type="GO" id="GO:0005886">
    <property type="term" value="C:plasma membrane"/>
    <property type="evidence" value="ECO:0007669"/>
    <property type="project" value="UniProtKB-SubCell"/>
</dbReference>
<sequence>MSKKYLIHDKPFKALFILALPIIIGNMFQQFYTMVDSMVVGRMVGEDALAAVGASYALTTVFISIAIGGGIGASVLTSRYFGARQYADMKRTIRLSLFIFLTLSILLGVVGILGSYNILIWLQTPRDILDMAVEYLNIYFYGLPFLFLYNVVAAMFNALGRSRIPLYLLIFSSVLNIGLDIYMVGPMNMGIAGAAWATLIAQGIAAATSFLLFLREMHSYDDTIAKGKSARELQKIAAIALPSILQQSTVSIGMMLVQSVVNGFGTQMLAGFSAAMRVESLCLVPMISIGNAMSPFTAQNLGAGKHQRVRQGYRAGLLMVILFALFIGLLLEGLYNPIITLFLGSEGTGLARQVGTSYLQFMGFFYALLGLKMATDGVLRGAGDMKMFTIANLANLAIRVIIAITLAPRYGIQMVLYAVPIGWAINDILSFAQYKTDQWERIGKAKSSVAHVKTFESKNI</sequence>
<feature type="transmembrane region" description="Helical" evidence="13">
    <location>
        <begin position="315"/>
        <end position="338"/>
    </location>
</feature>
<evidence type="ECO:0000256" key="10">
    <source>
        <dbReference type="ARBA" id="ARBA00023065"/>
    </source>
</evidence>
<keyword evidence="15" id="KW-1185">Reference proteome</keyword>
<comment type="caution">
    <text evidence="14">The sequence shown here is derived from an EMBL/GenBank/DDBJ whole genome shotgun (WGS) entry which is preliminary data.</text>
</comment>
<proteinExistence type="inferred from homology"/>
<evidence type="ECO:0000256" key="8">
    <source>
        <dbReference type="ARBA" id="ARBA00022692"/>
    </source>
</evidence>
<evidence type="ECO:0000256" key="13">
    <source>
        <dbReference type="SAM" id="Phobius"/>
    </source>
</evidence>
<dbReference type="AlphaFoldDB" id="A0A084JD66"/>
<feature type="transmembrane region" description="Helical" evidence="13">
    <location>
        <begin position="52"/>
        <end position="76"/>
    </location>
</feature>
<dbReference type="PANTHER" id="PTHR43298">
    <property type="entry name" value="MULTIDRUG RESISTANCE PROTEIN NORM-RELATED"/>
    <property type="match status" value="1"/>
</dbReference>
<keyword evidence="8 13" id="KW-0812">Transmembrane</keyword>
<keyword evidence="6" id="KW-0050">Antiport</keyword>
<evidence type="ECO:0000256" key="12">
    <source>
        <dbReference type="ARBA" id="ARBA00031636"/>
    </source>
</evidence>
<protein>
    <recommendedName>
        <fullName evidence="4">Probable multidrug resistance protein NorM</fullName>
    </recommendedName>
    <alternativeName>
        <fullName evidence="12">Multidrug-efflux transporter</fullName>
    </alternativeName>
</protein>
<feature type="transmembrane region" description="Helical" evidence="13">
    <location>
        <begin position="414"/>
        <end position="434"/>
    </location>
</feature>
<dbReference type="NCBIfam" id="TIGR00797">
    <property type="entry name" value="matE"/>
    <property type="match status" value="1"/>
</dbReference>
<feature type="transmembrane region" description="Helical" evidence="13">
    <location>
        <begin position="358"/>
        <end position="375"/>
    </location>
</feature>
<dbReference type="GO" id="GO:0006811">
    <property type="term" value="P:monoatomic ion transport"/>
    <property type="evidence" value="ECO:0007669"/>
    <property type="project" value="UniProtKB-KW"/>
</dbReference>
<accession>A0A084JD66</accession>
<dbReference type="Pfam" id="PF01554">
    <property type="entry name" value="MatE"/>
    <property type="match status" value="2"/>
</dbReference>
<dbReference type="STRING" id="29354.IO98_21975"/>
<evidence type="ECO:0000313" key="15">
    <source>
        <dbReference type="Proteomes" id="UP000028525"/>
    </source>
</evidence>
<dbReference type="RefSeq" id="WP_051835361.1">
    <property type="nucleotide sequence ID" value="NZ_JPME01000039.1"/>
</dbReference>
<comment type="subcellular location">
    <subcellularLocation>
        <location evidence="2">Cell membrane</location>
        <topology evidence="2">Multi-pass membrane protein</topology>
    </subcellularLocation>
</comment>
<comment type="function">
    <text evidence="1">Multidrug efflux pump.</text>
</comment>
<keyword evidence="10" id="KW-0406">Ion transport</keyword>